<reference evidence="2" key="2">
    <citation type="submission" date="2025-08" db="UniProtKB">
        <authorList>
            <consortium name="RefSeq"/>
        </authorList>
    </citation>
    <scope>IDENTIFICATION</scope>
    <source>
        <tissue evidence="2">Leaf</tissue>
    </source>
</reference>
<dbReference type="RefSeq" id="XP_075102596.1">
    <property type="nucleotide sequence ID" value="XM_075246495.1"/>
</dbReference>
<gene>
    <name evidence="2" type="primary">LOC142177510</name>
</gene>
<evidence type="ECO:0000313" key="1">
    <source>
        <dbReference type="Proteomes" id="UP000790787"/>
    </source>
</evidence>
<organism evidence="1 2">
    <name type="scientific">Nicotiana tabacum</name>
    <name type="common">Common tobacco</name>
    <dbReference type="NCBI Taxonomy" id="4097"/>
    <lineage>
        <taxon>Eukaryota</taxon>
        <taxon>Viridiplantae</taxon>
        <taxon>Streptophyta</taxon>
        <taxon>Embryophyta</taxon>
        <taxon>Tracheophyta</taxon>
        <taxon>Spermatophyta</taxon>
        <taxon>Magnoliopsida</taxon>
        <taxon>eudicotyledons</taxon>
        <taxon>Gunneridae</taxon>
        <taxon>Pentapetalae</taxon>
        <taxon>asterids</taxon>
        <taxon>lamiids</taxon>
        <taxon>Solanales</taxon>
        <taxon>Solanaceae</taxon>
        <taxon>Nicotianoideae</taxon>
        <taxon>Nicotianeae</taxon>
        <taxon>Nicotiana</taxon>
    </lineage>
</organism>
<proteinExistence type="predicted"/>
<reference evidence="1" key="1">
    <citation type="journal article" date="2014" name="Nat. Commun.">
        <title>The tobacco genome sequence and its comparison with those of tomato and potato.</title>
        <authorList>
            <person name="Sierro N."/>
            <person name="Battey J.N."/>
            <person name="Ouadi S."/>
            <person name="Bakaher N."/>
            <person name="Bovet L."/>
            <person name="Willig A."/>
            <person name="Goepfert S."/>
            <person name="Peitsch M.C."/>
            <person name="Ivanov N.V."/>
        </authorList>
    </citation>
    <scope>NUCLEOTIDE SEQUENCE [LARGE SCALE GENOMIC DNA]</scope>
</reference>
<name>A0AC58TZE1_TOBAC</name>
<dbReference type="Proteomes" id="UP000790787">
    <property type="component" value="Chromosome 23"/>
</dbReference>
<accession>A0AC58TZE1</accession>
<keyword evidence="1" id="KW-1185">Reference proteome</keyword>
<protein>
    <submittedName>
        <fullName evidence="2">Uncharacterized protein LOC142177510</fullName>
    </submittedName>
</protein>
<evidence type="ECO:0000313" key="2">
    <source>
        <dbReference type="RefSeq" id="XP_075102596.1"/>
    </source>
</evidence>
<sequence>MEAMATNIEENNFCKKTPDQDFNFQQTLMGSSNVPKHVLIVMDALKEFSIEPLEWTLKNVALKSCCTVTILGMMPWLNIPLSAKTWSDIWSVDFEELPKIREKRDQWRSEYAKYHKVQYLIDLCEKYGVEPKIRTEMGHPLKFLVVDLITSLRANLIVFDRHHDKKNIEYYAEKVPYDMVVISEDGEVDMIKGRSQKKIKAAEETSGESPASIVPATKPMISGQIINFFKPKCVKT</sequence>